<evidence type="ECO:0000313" key="1">
    <source>
        <dbReference type="EMBL" id="MED6137359.1"/>
    </source>
</evidence>
<sequence>MGARKLSFLLCVFGFYYSRFVVESNLKLIKLQALMRFPTQISEYTTSLVVNNHRHLYSQPCALSLSFKSNKNQIKMNHTENSNGSILNVNGGGFELKLDELRRLMGKVDGDPLRIVGVGAGDWGSVFTTMLQEAYGP</sequence>
<protein>
    <recommendedName>
        <fullName evidence="3">Glycerol-3-phosphate dehydrogenase NAD-dependent N-terminal domain-containing protein</fullName>
    </recommendedName>
</protein>
<evidence type="ECO:0000313" key="2">
    <source>
        <dbReference type="Proteomes" id="UP001341840"/>
    </source>
</evidence>
<evidence type="ECO:0008006" key="3">
    <source>
        <dbReference type="Google" id="ProtNLM"/>
    </source>
</evidence>
<accession>A0ABU6SMP0</accession>
<dbReference type="EMBL" id="JASCZI010061041">
    <property type="protein sequence ID" value="MED6137359.1"/>
    <property type="molecule type" value="Genomic_DNA"/>
</dbReference>
<comment type="caution">
    <text evidence="1">The sequence shown here is derived from an EMBL/GenBank/DDBJ whole genome shotgun (WGS) entry which is preliminary data.</text>
</comment>
<organism evidence="1 2">
    <name type="scientific">Stylosanthes scabra</name>
    <dbReference type="NCBI Taxonomy" id="79078"/>
    <lineage>
        <taxon>Eukaryota</taxon>
        <taxon>Viridiplantae</taxon>
        <taxon>Streptophyta</taxon>
        <taxon>Embryophyta</taxon>
        <taxon>Tracheophyta</taxon>
        <taxon>Spermatophyta</taxon>
        <taxon>Magnoliopsida</taxon>
        <taxon>eudicotyledons</taxon>
        <taxon>Gunneridae</taxon>
        <taxon>Pentapetalae</taxon>
        <taxon>rosids</taxon>
        <taxon>fabids</taxon>
        <taxon>Fabales</taxon>
        <taxon>Fabaceae</taxon>
        <taxon>Papilionoideae</taxon>
        <taxon>50 kb inversion clade</taxon>
        <taxon>dalbergioids sensu lato</taxon>
        <taxon>Dalbergieae</taxon>
        <taxon>Pterocarpus clade</taxon>
        <taxon>Stylosanthes</taxon>
    </lineage>
</organism>
<name>A0ABU6SMP0_9FABA</name>
<dbReference type="Proteomes" id="UP001341840">
    <property type="component" value="Unassembled WGS sequence"/>
</dbReference>
<reference evidence="1 2" key="1">
    <citation type="journal article" date="2023" name="Plants (Basel)">
        <title>Bridging the Gap: Combining Genomics and Transcriptomics Approaches to Understand Stylosanthes scabra, an Orphan Legume from the Brazilian Caatinga.</title>
        <authorList>
            <person name="Ferreira-Neto J.R.C."/>
            <person name="da Silva M.D."/>
            <person name="Binneck E."/>
            <person name="de Melo N.F."/>
            <person name="da Silva R.H."/>
            <person name="de Melo A.L.T.M."/>
            <person name="Pandolfi V."/>
            <person name="Bustamante F.O."/>
            <person name="Brasileiro-Vidal A.C."/>
            <person name="Benko-Iseppon A.M."/>
        </authorList>
    </citation>
    <scope>NUCLEOTIDE SEQUENCE [LARGE SCALE GENOMIC DNA]</scope>
    <source>
        <tissue evidence="1">Leaves</tissue>
    </source>
</reference>
<gene>
    <name evidence="1" type="ORF">PIB30_064353</name>
</gene>
<proteinExistence type="predicted"/>
<keyword evidence="2" id="KW-1185">Reference proteome</keyword>